<reference evidence="6" key="1">
    <citation type="submission" date="2020-05" db="EMBL/GenBank/DDBJ databases">
        <authorList>
            <person name="Chiriac C."/>
            <person name="Salcher M."/>
            <person name="Ghai R."/>
            <person name="Kavagutti S V."/>
        </authorList>
    </citation>
    <scope>NUCLEOTIDE SEQUENCE</scope>
</reference>
<dbReference type="EMBL" id="CAFAZW010000014">
    <property type="protein sequence ID" value="CAB4843158.1"/>
    <property type="molecule type" value="Genomic_DNA"/>
</dbReference>
<dbReference type="SUPFAM" id="SSF75304">
    <property type="entry name" value="Amidase signature (AS) enzymes"/>
    <property type="match status" value="1"/>
</dbReference>
<name>A0A6J6Y458_9ZZZZ</name>
<evidence type="ECO:0000313" key="9">
    <source>
        <dbReference type="EMBL" id="CAB4983113.1"/>
    </source>
</evidence>
<accession>A0A6J6Y458</accession>
<dbReference type="Pfam" id="PF01425">
    <property type="entry name" value="Amidase"/>
    <property type="match status" value="1"/>
</dbReference>
<dbReference type="Gene3D" id="3.90.1300.10">
    <property type="entry name" value="Amidase signature (AS) domain"/>
    <property type="match status" value="1"/>
</dbReference>
<dbReference type="EMBL" id="CAEZYT010000069">
    <property type="protein sequence ID" value="CAB4741070.1"/>
    <property type="molecule type" value="Genomic_DNA"/>
</dbReference>
<evidence type="ECO:0000313" key="3">
    <source>
        <dbReference type="EMBL" id="CAB4671386.1"/>
    </source>
</evidence>
<dbReference type="PANTHER" id="PTHR42678:SF34">
    <property type="entry name" value="OS04G0183300 PROTEIN"/>
    <property type="match status" value="1"/>
</dbReference>
<dbReference type="EMBL" id="CAEZXC010000017">
    <property type="protein sequence ID" value="CAB4671386.1"/>
    <property type="molecule type" value="Genomic_DNA"/>
</dbReference>
<dbReference type="EMBL" id="CAFBOO010000004">
    <property type="protein sequence ID" value="CAB4983113.1"/>
    <property type="molecule type" value="Genomic_DNA"/>
</dbReference>
<dbReference type="EMBL" id="CAFBNM010000004">
    <property type="protein sequence ID" value="CAB4949430.1"/>
    <property type="molecule type" value="Genomic_DNA"/>
</dbReference>
<dbReference type="EMBL" id="CAEZUM010000068">
    <property type="protein sequence ID" value="CAB4604489.1"/>
    <property type="molecule type" value="Genomic_DNA"/>
</dbReference>
<proteinExistence type="predicted"/>
<evidence type="ECO:0000313" key="6">
    <source>
        <dbReference type="EMBL" id="CAB4802744.1"/>
    </source>
</evidence>
<dbReference type="InterPro" id="IPR036928">
    <property type="entry name" value="AS_sf"/>
</dbReference>
<evidence type="ECO:0000313" key="10">
    <source>
        <dbReference type="EMBL" id="CAB5024369.1"/>
    </source>
</evidence>
<dbReference type="PANTHER" id="PTHR42678">
    <property type="entry name" value="AMIDASE"/>
    <property type="match status" value="1"/>
</dbReference>
<dbReference type="EMBL" id="CAFAAN010000005">
    <property type="protein sequence ID" value="CAB4802744.1"/>
    <property type="molecule type" value="Genomic_DNA"/>
</dbReference>
<evidence type="ECO:0000313" key="5">
    <source>
        <dbReference type="EMBL" id="CAB4749044.1"/>
    </source>
</evidence>
<evidence type="ECO:0000259" key="1">
    <source>
        <dbReference type="Pfam" id="PF01425"/>
    </source>
</evidence>
<dbReference type="EMBL" id="CAFBPO010000012">
    <property type="protein sequence ID" value="CAB5024369.1"/>
    <property type="molecule type" value="Genomic_DNA"/>
</dbReference>
<organism evidence="6">
    <name type="scientific">freshwater metagenome</name>
    <dbReference type="NCBI Taxonomy" id="449393"/>
    <lineage>
        <taxon>unclassified sequences</taxon>
        <taxon>metagenomes</taxon>
        <taxon>ecological metagenomes</taxon>
    </lineage>
</organism>
<evidence type="ECO:0000313" key="8">
    <source>
        <dbReference type="EMBL" id="CAB4949430.1"/>
    </source>
</evidence>
<sequence>MANKNLGISVEEALQKVTEIDKSGYHLNSVLALTENLEISRIPGLLSGVPILIKDNIEAIGLPATAGSLALSGREVVRDSTIAKRLRAAGATIIGSTNLSEWANIRSGKSTSGWSAVGGLTANPWKHERSAGGSSSGSGAAVAAGIVAMAVGSETDGSIVCPASLNGCVGIKPTVGSIPRDAMIPISSSQDTPGPMTQTVAQSALLLDVLTDKKEYTKSINEDYSIKIGFVTGWITKDDGTNQLLSDLISALSKANIYIAEISLPEPSEQDGQDEFKVLLHELNEDLARYLQQRPGDGVRNLQDVVDFNLNHKGSEMQHFGQEFFDLALELGGRNSIYHKLRASNLDWAKNKVLNPAFEKFDILIGATYGPSWVSNLGGGDDYSSASWISMAPAIAGTPIGCLPMGLVNGLPVGVGVVSRANQENLLISVMAKIEKTLGLGILRPTFTKS</sequence>
<dbReference type="EMBL" id="CAEZZH010000002">
    <property type="protein sequence ID" value="CAB4749044.1"/>
    <property type="molecule type" value="Genomic_DNA"/>
</dbReference>
<evidence type="ECO:0000313" key="2">
    <source>
        <dbReference type="EMBL" id="CAB4604489.1"/>
    </source>
</evidence>
<dbReference type="AlphaFoldDB" id="A0A6J6Y458"/>
<dbReference type="EMBL" id="CAFBQY010000016">
    <property type="protein sequence ID" value="CAB5075563.1"/>
    <property type="molecule type" value="Genomic_DNA"/>
</dbReference>
<evidence type="ECO:0000313" key="4">
    <source>
        <dbReference type="EMBL" id="CAB4741070.1"/>
    </source>
</evidence>
<evidence type="ECO:0000313" key="11">
    <source>
        <dbReference type="EMBL" id="CAB5075563.1"/>
    </source>
</evidence>
<evidence type="ECO:0000313" key="7">
    <source>
        <dbReference type="EMBL" id="CAB4843158.1"/>
    </source>
</evidence>
<gene>
    <name evidence="2" type="ORF">UFOPK1824_00963</name>
    <name evidence="3" type="ORF">UFOPK2340_00451</name>
    <name evidence="4" type="ORF">UFOPK2772_01018</name>
    <name evidence="5" type="ORF">UFOPK2850_00280</name>
    <name evidence="6" type="ORF">UFOPK3027_00754</name>
    <name evidence="7" type="ORF">UFOPK3256_01002</name>
    <name evidence="8" type="ORF">UFOPK3827_00449</name>
    <name evidence="9" type="ORF">UFOPK3982_00547</name>
    <name evidence="10" type="ORF">UFOPK4120_01057</name>
    <name evidence="11" type="ORF">UFOPK4404_01270</name>
</gene>
<feature type="domain" description="Amidase" evidence="1">
    <location>
        <begin position="33"/>
        <end position="427"/>
    </location>
</feature>
<protein>
    <submittedName>
        <fullName evidence="6">Unannotated protein</fullName>
    </submittedName>
</protein>
<dbReference type="InterPro" id="IPR023631">
    <property type="entry name" value="Amidase_dom"/>
</dbReference>